<gene>
    <name evidence="1" type="ORF">S01H1_05496</name>
</gene>
<proteinExistence type="predicted"/>
<reference evidence="1" key="1">
    <citation type="journal article" date="2014" name="Front. Microbiol.">
        <title>High frequency of phylogenetically diverse reductive dehalogenase-homologous genes in deep subseafloor sedimentary metagenomes.</title>
        <authorList>
            <person name="Kawai M."/>
            <person name="Futagami T."/>
            <person name="Toyoda A."/>
            <person name="Takaki Y."/>
            <person name="Nishi S."/>
            <person name="Hori S."/>
            <person name="Arai W."/>
            <person name="Tsubouchi T."/>
            <person name="Morono Y."/>
            <person name="Uchiyama I."/>
            <person name="Ito T."/>
            <person name="Fujiyama A."/>
            <person name="Inagaki F."/>
            <person name="Takami H."/>
        </authorList>
    </citation>
    <scope>NUCLEOTIDE SEQUENCE</scope>
    <source>
        <strain evidence="1">Expedition CK06-06</strain>
    </source>
</reference>
<feature type="non-terminal residue" evidence="1">
    <location>
        <position position="235"/>
    </location>
</feature>
<protein>
    <submittedName>
        <fullName evidence="1">Uncharacterized protein</fullName>
    </submittedName>
</protein>
<evidence type="ECO:0000313" key="1">
    <source>
        <dbReference type="EMBL" id="GAF73969.1"/>
    </source>
</evidence>
<organism evidence="1">
    <name type="scientific">marine sediment metagenome</name>
    <dbReference type="NCBI Taxonomy" id="412755"/>
    <lineage>
        <taxon>unclassified sequences</taxon>
        <taxon>metagenomes</taxon>
        <taxon>ecological metagenomes</taxon>
    </lineage>
</organism>
<name>X0RYT8_9ZZZZ</name>
<dbReference type="EMBL" id="BARS01002863">
    <property type="protein sequence ID" value="GAF73969.1"/>
    <property type="molecule type" value="Genomic_DNA"/>
</dbReference>
<comment type="caution">
    <text evidence="1">The sequence shown here is derived from an EMBL/GenBank/DDBJ whole genome shotgun (WGS) entry which is preliminary data.</text>
</comment>
<accession>X0RYT8</accession>
<sequence>MLPLLAGGATDVGKPFDLRGAITSFLGPHVSIDVEELLQSEVGVVAPSWSELGSAVWLIRIADEATLDRWFPVNRRVGAAAARGVRSFRTRDGMIVCESEGIIAMSRRWRDNSLLRETMRLMVGDNADVLDRDEVFRGLIAYLPHDYLAVAYWARDDETAAGAVKLSPWWPALDRAVIALYEGEGRIDVAIRASLAVPRRKPRLSHVAVERLLRLPQTTLYASTTAIDFAQAYRT</sequence>
<dbReference type="AlphaFoldDB" id="X0RYT8"/>